<evidence type="ECO:0000256" key="9">
    <source>
        <dbReference type="ARBA" id="ARBA00022842"/>
    </source>
</evidence>
<evidence type="ECO:0000256" key="2">
    <source>
        <dbReference type="ARBA" id="ARBA00001946"/>
    </source>
</evidence>
<dbReference type="GO" id="GO:0009228">
    <property type="term" value="P:thiamine biosynthetic process"/>
    <property type="evidence" value="ECO:0007669"/>
    <property type="project" value="UniProtKB-KW"/>
</dbReference>
<dbReference type="UniPathway" id="UPA00060">
    <property type="reaction ID" value="UER00139"/>
</dbReference>
<dbReference type="PRINTS" id="PR01099">
    <property type="entry name" value="HYETHTZKNASE"/>
</dbReference>
<dbReference type="PIRSF" id="PIRSF000513">
    <property type="entry name" value="Thz_kinase"/>
    <property type="match status" value="1"/>
</dbReference>
<feature type="binding site" evidence="11">
    <location>
        <position position="116"/>
    </location>
    <ligand>
        <name>ATP</name>
        <dbReference type="ChEBI" id="CHEBI:30616"/>
    </ligand>
</feature>
<keyword evidence="13" id="KW-1185">Reference proteome</keyword>
<feature type="binding site" evidence="11">
    <location>
        <position position="193"/>
    </location>
    <ligand>
        <name>substrate</name>
    </ligand>
</feature>
<organism evidence="12 13">
    <name type="scientific">Campylobacter geochelonis</name>
    <dbReference type="NCBI Taxonomy" id="1780362"/>
    <lineage>
        <taxon>Bacteria</taxon>
        <taxon>Pseudomonadati</taxon>
        <taxon>Campylobacterota</taxon>
        <taxon>Epsilonproteobacteria</taxon>
        <taxon>Campylobacterales</taxon>
        <taxon>Campylobacteraceae</taxon>
        <taxon>Campylobacter</taxon>
    </lineage>
</organism>
<comment type="function">
    <text evidence="11">Catalyzes the phosphorylation of the hydroxyl group of 4-methyl-5-beta-hydroxyethylthiazole (THZ).</text>
</comment>
<feature type="binding site" evidence="11">
    <location>
        <position position="166"/>
    </location>
    <ligand>
        <name>ATP</name>
        <dbReference type="ChEBI" id="CHEBI:30616"/>
    </ligand>
</feature>
<evidence type="ECO:0000256" key="8">
    <source>
        <dbReference type="ARBA" id="ARBA00022840"/>
    </source>
</evidence>
<evidence type="ECO:0000256" key="7">
    <source>
        <dbReference type="ARBA" id="ARBA00022777"/>
    </source>
</evidence>
<proteinExistence type="inferred from homology"/>
<dbReference type="NCBIfam" id="NF006830">
    <property type="entry name" value="PRK09355.1"/>
    <property type="match status" value="1"/>
</dbReference>
<evidence type="ECO:0000313" key="12">
    <source>
        <dbReference type="EMBL" id="CZE47721.1"/>
    </source>
</evidence>
<evidence type="ECO:0000256" key="3">
    <source>
        <dbReference type="ARBA" id="ARBA00004868"/>
    </source>
</evidence>
<comment type="similarity">
    <text evidence="11">Belongs to the Thz kinase family.</text>
</comment>
<keyword evidence="10 11" id="KW-0784">Thiamine biosynthesis</keyword>
<dbReference type="NCBIfam" id="TIGR00694">
    <property type="entry name" value="thiM"/>
    <property type="match status" value="1"/>
</dbReference>
<dbReference type="RefSeq" id="WP_075531853.1">
    <property type="nucleotide sequence ID" value="NZ_CP053844.1"/>
</dbReference>
<reference evidence="12 13" key="1">
    <citation type="submission" date="2016-02" db="EMBL/GenBank/DDBJ databases">
        <authorList>
            <consortium name="Pathogen Informatics"/>
        </authorList>
    </citation>
    <scope>NUCLEOTIDE SEQUENCE [LARGE SCALE GENOMIC DNA]</scope>
    <source>
        <strain evidence="12 13">RC20</strain>
    </source>
</reference>
<dbReference type="Pfam" id="PF02110">
    <property type="entry name" value="HK"/>
    <property type="match status" value="1"/>
</dbReference>
<comment type="cofactor">
    <cofactor evidence="2 11">
        <name>Mg(2+)</name>
        <dbReference type="ChEBI" id="CHEBI:18420"/>
    </cofactor>
</comment>
<dbReference type="GO" id="GO:0004417">
    <property type="term" value="F:hydroxyethylthiazole kinase activity"/>
    <property type="evidence" value="ECO:0007669"/>
    <property type="project" value="UniProtKB-UniRule"/>
</dbReference>
<evidence type="ECO:0000256" key="10">
    <source>
        <dbReference type="ARBA" id="ARBA00022977"/>
    </source>
</evidence>
<dbReference type="SUPFAM" id="SSF53613">
    <property type="entry name" value="Ribokinase-like"/>
    <property type="match status" value="1"/>
</dbReference>
<keyword evidence="7 11" id="KW-0418">Kinase</keyword>
<dbReference type="GO" id="GO:0009229">
    <property type="term" value="P:thiamine diphosphate biosynthetic process"/>
    <property type="evidence" value="ECO:0007669"/>
    <property type="project" value="UniProtKB-UniRule"/>
</dbReference>
<dbReference type="GO" id="GO:0000287">
    <property type="term" value="F:magnesium ion binding"/>
    <property type="evidence" value="ECO:0007669"/>
    <property type="project" value="UniProtKB-UniRule"/>
</dbReference>
<sequence length="269" mass="28943">MENFINKIKAKNPLIHCITNYVTANDVANALLAIGASPIMADEPEEAYMMSAISNGLVVNLGTLNKHSIEAMKSSLVTANLGGIATVLDPVGVGANKFRTNIANELLKNYKFSVIRGNISEIKALDGLVSQTKGVDANEKDEECEQSKVDLAKSLSQKTNAVVVISGKIDVICYKNRAFICENGDAMMKDITGSGCMLSALIAAFCSVSKDLFEASLKAVVLSGVAGELARKKTDAQNGANASFRNNFIDEIYKMDDEKLEKFARFSEI</sequence>
<keyword evidence="6 11" id="KW-0547">Nucleotide-binding</keyword>
<gene>
    <name evidence="11 12" type="primary">thiM</name>
    <name evidence="12" type="ORF">ERS672216_01030</name>
</gene>
<comment type="catalytic activity">
    <reaction evidence="1 11">
        <text>5-(2-hydroxyethyl)-4-methylthiazole + ATP = 4-methyl-5-(2-phosphooxyethyl)-thiazole + ADP + H(+)</text>
        <dbReference type="Rhea" id="RHEA:24212"/>
        <dbReference type="ChEBI" id="CHEBI:15378"/>
        <dbReference type="ChEBI" id="CHEBI:17957"/>
        <dbReference type="ChEBI" id="CHEBI:30616"/>
        <dbReference type="ChEBI" id="CHEBI:58296"/>
        <dbReference type="ChEBI" id="CHEBI:456216"/>
        <dbReference type="EC" id="2.7.1.50"/>
    </reaction>
</comment>
<dbReference type="Proteomes" id="UP000069632">
    <property type="component" value="Unassembled WGS sequence"/>
</dbReference>
<comment type="pathway">
    <text evidence="3 11">Cofactor biosynthesis; thiamine diphosphate biosynthesis; 4-methyl-5-(2-phosphoethyl)-thiazole from 5-(2-hydroxyethyl)-4-methylthiazole: step 1/1.</text>
</comment>
<dbReference type="GO" id="GO:0005524">
    <property type="term" value="F:ATP binding"/>
    <property type="evidence" value="ECO:0007669"/>
    <property type="project" value="UniProtKB-UniRule"/>
</dbReference>
<feature type="binding site" evidence="11">
    <location>
        <position position="40"/>
    </location>
    <ligand>
        <name>substrate</name>
    </ligand>
</feature>
<keyword evidence="4 11" id="KW-0808">Transferase</keyword>
<evidence type="ECO:0000256" key="11">
    <source>
        <dbReference type="HAMAP-Rule" id="MF_00228"/>
    </source>
</evidence>
<evidence type="ECO:0000313" key="13">
    <source>
        <dbReference type="Proteomes" id="UP000069632"/>
    </source>
</evidence>
<keyword evidence="9 11" id="KW-0460">Magnesium</keyword>
<name>A0A128EGL8_9BACT</name>
<protein>
    <recommendedName>
        <fullName evidence="11">Hydroxyethylthiazole kinase</fullName>
        <ecNumber evidence="11">2.7.1.50</ecNumber>
    </recommendedName>
    <alternativeName>
        <fullName evidence="11">4-methyl-5-beta-hydroxyethylthiazole kinase</fullName>
        <shortName evidence="11">TH kinase</shortName>
        <shortName evidence="11">Thz kinase</shortName>
    </alternativeName>
</protein>
<evidence type="ECO:0000256" key="6">
    <source>
        <dbReference type="ARBA" id="ARBA00022741"/>
    </source>
</evidence>
<evidence type="ECO:0000256" key="5">
    <source>
        <dbReference type="ARBA" id="ARBA00022723"/>
    </source>
</evidence>
<dbReference type="InterPro" id="IPR000417">
    <property type="entry name" value="Hyethyz_kinase"/>
</dbReference>
<evidence type="ECO:0000256" key="1">
    <source>
        <dbReference type="ARBA" id="ARBA00001771"/>
    </source>
</evidence>
<dbReference type="OrthoDB" id="8909021at2"/>
<keyword evidence="8 11" id="KW-0067">ATP-binding</keyword>
<accession>A0A128EGL8</accession>
<keyword evidence="5 11" id="KW-0479">Metal-binding</keyword>
<dbReference type="EMBL" id="FIZP01000004">
    <property type="protein sequence ID" value="CZE47721.1"/>
    <property type="molecule type" value="Genomic_DNA"/>
</dbReference>
<dbReference type="HAMAP" id="MF_00228">
    <property type="entry name" value="Thz_kinase"/>
    <property type="match status" value="1"/>
</dbReference>
<dbReference type="CDD" id="cd01170">
    <property type="entry name" value="THZ_kinase"/>
    <property type="match status" value="1"/>
</dbReference>
<evidence type="ECO:0000256" key="4">
    <source>
        <dbReference type="ARBA" id="ARBA00022679"/>
    </source>
</evidence>
<dbReference type="InterPro" id="IPR029056">
    <property type="entry name" value="Ribokinase-like"/>
</dbReference>
<dbReference type="Gene3D" id="3.40.1190.20">
    <property type="match status" value="1"/>
</dbReference>
<dbReference type="EC" id="2.7.1.50" evidence="11"/>
<dbReference type="AlphaFoldDB" id="A0A128EGL8"/>